<dbReference type="Pfam" id="PF00090">
    <property type="entry name" value="TSP_1"/>
    <property type="match status" value="6"/>
</dbReference>
<dbReference type="InterPro" id="IPR052065">
    <property type="entry name" value="Compl_asym_regulator"/>
</dbReference>
<name>A0A553PST2_TIGCA</name>
<dbReference type="Gene3D" id="2.20.100.10">
    <property type="entry name" value="Thrombospondin type-1 (TSP1) repeat"/>
    <property type="match status" value="7"/>
</dbReference>
<keyword evidence="3" id="KW-0732">Signal</keyword>
<evidence type="ECO:0000313" key="7">
    <source>
        <dbReference type="Proteomes" id="UP000318571"/>
    </source>
</evidence>
<sequence>MLQERTCSNPEPKFGGKDCEGSWNKTAHCNYGPCPVHGGFSDWISETCSTTCGLGEMVQKRSCNNPIPLFGGRNCSGLWEQVVPCNLRPCPIDGGFSEWVDGACSVSCGSGTMLQKRTCSNPEPKFGGRYCQGSFNQTVSCQLDPCPIHGGFSDWHNGPCSVSCGTGSSVQTRDCSNPVPRFGGRSCHGILNQVVPCTLDPCPVHGGFNEWLNGTCSTTCGTGQLIQIRECSNPIPRFGGRNCEGVFTRLIPCEMDPCPVNGGFSDWDNGPCSVSCGAGRMVQTRTCSNPTPQNGGKDCQGESKQIVPCILDQCPVHGRFSEWTNGPCSVSCGKGKMVQTRTCSKPAPQHGGRDCVGATFQISECIRPECPSKLDDLSLLRH</sequence>
<dbReference type="InterPro" id="IPR036383">
    <property type="entry name" value="TSP1_rpt_sf"/>
</dbReference>
<dbReference type="PROSITE" id="PS50092">
    <property type="entry name" value="TSP1"/>
    <property type="match status" value="6"/>
</dbReference>
<keyword evidence="5" id="KW-1015">Disulfide bond</keyword>
<keyword evidence="2" id="KW-0964">Secreted</keyword>
<comment type="caution">
    <text evidence="6">The sequence shown here is derived from an EMBL/GenBank/DDBJ whole genome shotgun (WGS) entry which is preliminary data.</text>
</comment>
<organism evidence="6 7">
    <name type="scientific">Tigriopus californicus</name>
    <name type="common">Marine copepod</name>
    <dbReference type="NCBI Taxonomy" id="6832"/>
    <lineage>
        <taxon>Eukaryota</taxon>
        <taxon>Metazoa</taxon>
        <taxon>Ecdysozoa</taxon>
        <taxon>Arthropoda</taxon>
        <taxon>Crustacea</taxon>
        <taxon>Multicrustacea</taxon>
        <taxon>Hexanauplia</taxon>
        <taxon>Copepoda</taxon>
        <taxon>Harpacticoida</taxon>
        <taxon>Harpacticidae</taxon>
        <taxon>Tigriopus</taxon>
    </lineage>
</organism>
<dbReference type="AlphaFoldDB" id="A0A553PST2"/>
<evidence type="ECO:0000256" key="3">
    <source>
        <dbReference type="ARBA" id="ARBA00022729"/>
    </source>
</evidence>
<evidence type="ECO:0000313" key="6">
    <source>
        <dbReference type="EMBL" id="TRY80725.1"/>
    </source>
</evidence>
<keyword evidence="7" id="KW-1185">Reference proteome</keyword>
<proteinExistence type="predicted"/>
<evidence type="ECO:0000256" key="5">
    <source>
        <dbReference type="ARBA" id="ARBA00023157"/>
    </source>
</evidence>
<evidence type="ECO:0000256" key="1">
    <source>
        <dbReference type="ARBA" id="ARBA00004613"/>
    </source>
</evidence>
<dbReference type="Proteomes" id="UP000318571">
    <property type="component" value="Chromosome 12"/>
</dbReference>
<dbReference type="EMBL" id="VCGU01000001">
    <property type="protein sequence ID" value="TRY80725.1"/>
    <property type="molecule type" value="Genomic_DNA"/>
</dbReference>
<accession>A0A553PST2</accession>
<comment type="subcellular location">
    <subcellularLocation>
        <location evidence="1">Secreted</location>
    </subcellularLocation>
</comment>
<gene>
    <name evidence="6" type="ORF">TCAL_06305</name>
</gene>
<evidence type="ECO:0000256" key="2">
    <source>
        <dbReference type="ARBA" id="ARBA00022525"/>
    </source>
</evidence>
<dbReference type="SUPFAM" id="SSF82895">
    <property type="entry name" value="TSP-1 type 1 repeat"/>
    <property type="match status" value="6"/>
</dbReference>
<dbReference type="FunFam" id="2.20.100.10:FF:000001">
    <property type="entry name" value="semaphorin-5A isoform X1"/>
    <property type="match status" value="2"/>
</dbReference>
<dbReference type="STRING" id="6832.A0A553PST2"/>
<dbReference type="PANTHER" id="PTHR22906:SF43">
    <property type="entry name" value="PROPERDIN"/>
    <property type="match status" value="1"/>
</dbReference>
<evidence type="ECO:0000256" key="4">
    <source>
        <dbReference type="ARBA" id="ARBA00022737"/>
    </source>
</evidence>
<dbReference type="PANTHER" id="PTHR22906">
    <property type="entry name" value="PROPERDIN"/>
    <property type="match status" value="1"/>
</dbReference>
<dbReference type="SMART" id="SM00209">
    <property type="entry name" value="TSP1"/>
    <property type="match status" value="6"/>
</dbReference>
<keyword evidence="4" id="KW-0677">Repeat</keyword>
<dbReference type="InterPro" id="IPR000884">
    <property type="entry name" value="TSP1_rpt"/>
</dbReference>
<dbReference type="OMA" id="ILTYTRS"/>
<reference evidence="6 7" key="1">
    <citation type="journal article" date="2018" name="Nat. Ecol. Evol.">
        <title>Genomic signatures of mitonuclear coevolution across populations of Tigriopus californicus.</title>
        <authorList>
            <person name="Barreto F.S."/>
            <person name="Watson E.T."/>
            <person name="Lima T.G."/>
            <person name="Willett C.S."/>
            <person name="Edmands S."/>
            <person name="Li W."/>
            <person name="Burton R.S."/>
        </authorList>
    </citation>
    <scope>NUCLEOTIDE SEQUENCE [LARGE SCALE GENOMIC DNA]</scope>
    <source>
        <strain evidence="6 7">San Diego</strain>
    </source>
</reference>
<protein>
    <submittedName>
        <fullName evidence="6">Uncharacterized protein</fullName>
    </submittedName>
</protein>